<dbReference type="OrthoDB" id="5489421at2"/>
<keyword evidence="2" id="KW-0949">S-adenosyl-L-methionine</keyword>
<accession>A0A1H3HR46</accession>
<keyword evidence="1 4" id="KW-0489">Methyltransferase</keyword>
<reference evidence="4 5" key="1">
    <citation type="submission" date="2016-10" db="EMBL/GenBank/DDBJ databases">
        <authorList>
            <person name="de Groot N.N."/>
        </authorList>
    </citation>
    <scope>NUCLEOTIDE SEQUENCE [LARGE SCALE GENOMIC DNA]</scope>
    <source>
        <strain evidence="4 5">DSM 26880</strain>
    </source>
</reference>
<dbReference type="InterPro" id="IPR029063">
    <property type="entry name" value="SAM-dependent_MTases_sf"/>
</dbReference>
<protein>
    <submittedName>
        <fullName evidence="4">tRNA1(Val) A37 N6-methylase TrmN6</fullName>
    </submittedName>
</protein>
<evidence type="ECO:0000313" key="5">
    <source>
        <dbReference type="Proteomes" id="UP000199286"/>
    </source>
</evidence>
<keyword evidence="1 4" id="KW-0808">Transferase</keyword>
<dbReference type="GO" id="GO:0032259">
    <property type="term" value="P:methylation"/>
    <property type="evidence" value="ECO:0007669"/>
    <property type="project" value="UniProtKB-KW"/>
</dbReference>
<proteinExistence type="predicted"/>
<organism evidence="4 5">
    <name type="scientific">Citreimonas salinaria</name>
    <dbReference type="NCBI Taxonomy" id="321339"/>
    <lineage>
        <taxon>Bacteria</taxon>
        <taxon>Pseudomonadati</taxon>
        <taxon>Pseudomonadota</taxon>
        <taxon>Alphaproteobacteria</taxon>
        <taxon>Rhodobacterales</taxon>
        <taxon>Roseobacteraceae</taxon>
        <taxon>Citreimonas</taxon>
    </lineage>
</organism>
<sequence length="257" mass="26902">MRHEPFADEDLTRDAFLGGRLHIRQPRAGYRAGIDPVLLAAAIPARSGETALELGCGAAPALCCLGIRVPGLTLAGLELQPGYAHLARRNLAENALVGTILTGDVTDPPADLRAIAADHVLINPPYFEPGTRSPAPDPGREIALAGPAPLAAWIDTAARRLKPGGTCHVVLRAERLPEALAALAARLGSIEALPLLPRAGLAPRLVLLRARKGGRAAFRLHAGLVLHEGDSHARDGDDYAPAVSAVLRNAEALKFPA</sequence>
<dbReference type="SUPFAM" id="SSF53335">
    <property type="entry name" value="S-adenosyl-L-methionine-dependent methyltransferases"/>
    <property type="match status" value="1"/>
</dbReference>
<dbReference type="GO" id="GO:0008168">
    <property type="term" value="F:methyltransferase activity"/>
    <property type="evidence" value="ECO:0007669"/>
    <property type="project" value="UniProtKB-KW"/>
</dbReference>
<dbReference type="Pfam" id="PF05175">
    <property type="entry name" value="MTS"/>
    <property type="match status" value="1"/>
</dbReference>
<dbReference type="InterPro" id="IPR050210">
    <property type="entry name" value="tRNA_Adenine-N(6)_MTase"/>
</dbReference>
<dbReference type="EMBL" id="FNPF01000004">
    <property type="protein sequence ID" value="SDY17715.1"/>
    <property type="molecule type" value="Genomic_DNA"/>
</dbReference>
<dbReference type="PANTHER" id="PTHR47739:SF1">
    <property type="entry name" value="TRNA1(VAL) (ADENINE(37)-N6)-METHYLTRANSFERASE"/>
    <property type="match status" value="1"/>
</dbReference>
<dbReference type="RefSeq" id="WP_089881131.1">
    <property type="nucleotide sequence ID" value="NZ_FNPF01000004.1"/>
</dbReference>
<gene>
    <name evidence="4" type="ORF">SAMN05444340_104101</name>
</gene>
<evidence type="ECO:0000313" key="4">
    <source>
        <dbReference type="EMBL" id="SDY17715.1"/>
    </source>
</evidence>
<feature type="domain" description="Methyltransferase small" evidence="3">
    <location>
        <begin position="38"/>
        <end position="174"/>
    </location>
</feature>
<dbReference type="STRING" id="321339.SAMN05444340_104101"/>
<evidence type="ECO:0000256" key="1">
    <source>
        <dbReference type="ARBA" id="ARBA00022603"/>
    </source>
</evidence>
<evidence type="ECO:0000256" key="2">
    <source>
        <dbReference type="ARBA" id="ARBA00022691"/>
    </source>
</evidence>
<dbReference type="Proteomes" id="UP000199286">
    <property type="component" value="Unassembled WGS sequence"/>
</dbReference>
<dbReference type="InterPro" id="IPR007848">
    <property type="entry name" value="Small_mtfrase_dom"/>
</dbReference>
<dbReference type="PANTHER" id="PTHR47739">
    <property type="entry name" value="TRNA1(VAL) (ADENINE(37)-N6)-METHYLTRANSFERASE"/>
    <property type="match status" value="1"/>
</dbReference>
<dbReference type="AlphaFoldDB" id="A0A1H3HR46"/>
<name>A0A1H3HR46_9RHOB</name>
<dbReference type="Gene3D" id="3.40.50.150">
    <property type="entry name" value="Vaccinia Virus protein VP39"/>
    <property type="match status" value="1"/>
</dbReference>
<keyword evidence="5" id="KW-1185">Reference proteome</keyword>
<evidence type="ECO:0000259" key="3">
    <source>
        <dbReference type="Pfam" id="PF05175"/>
    </source>
</evidence>